<feature type="transmembrane region" description="Helical" evidence="1">
    <location>
        <begin position="194"/>
        <end position="216"/>
    </location>
</feature>
<evidence type="ECO:0000313" key="2">
    <source>
        <dbReference type="EMBL" id="GIH38898.1"/>
    </source>
</evidence>
<dbReference type="EMBL" id="BOOC01000005">
    <property type="protein sequence ID" value="GIH38898.1"/>
    <property type="molecule type" value="Genomic_DNA"/>
</dbReference>
<evidence type="ECO:0008006" key="4">
    <source>
        <dbReference type="Google" id="ProtNLM"/>
    </source>
</evidence>
<accession>A0ABQ4FVX5</accession>
<dbReference type="RefSeq" id="WP_204056483.1">
    <property type="nucleotide sequence ID" value="NZ_BAAAGP010000002.1"/>
</dbReference>
<comment type="caution">
    <text evidence="2">The sequence shown here is derived from an EMBL/GenBank/DDBJ whole genome shotgun (WGS) entry which is preliminary data.</text>
</comment>
<evidence type="ECO:0000256" key="1">
    <source>
        <dbReference type="SAM" id="Phobius"/>
    </source>
</evidence>
<keyword evidence="3" id="KW-1185">Reference proteome</keyword>
<feature type="transmembrane region" description="Helical" evidence="1">
    <location>
        <begin position="18"/>
        <end position="40"/>
    </location>
</feature>
<evidence type="ECO:0000313" key="3">
    <source>
        <dbReference type="Proteomes" id="UP000603904"/>
    </source>
</evidence>
<sequence length="222" mass="23014">MTTLTTTLPGYQRLTRMVLAASIVGGPLAFLVGGVFSPAVHQGGQATLDADDAMGQTGNAVRLAAFFAASLLLPLSAMGLARLAYDRAPWLATIGGLIAVLGWLPFSALTALDDLGVAMLHPSAPSNAELLDRFSTDLMMNSYLIIYVIGHLVAYILLGIALHRAGAVPAWAAWAMALSSPLTVAAFVLPGRPIVLGTVALGMLVLASLPAAASTLRRSPRQ</sequence>
<feature type="transmembrane region" description="Helical" evidence="1">
    <location>
        <begin position="88"/>
        <end position="106"/>
    </location>
</feature>
<feature type="transmembrane region" description="Helical" evidence="1">
    <location>
        <begin position="60"/>
        <end position="81"/>
    </location>
</feature>
<name>A0ABQ4FVX5_9ACTN</name>
<feature type="transmembrane region" description="Helical" evidence="1">
    <location>
        <begin position="168"/>
        <end position="188"/>
    </location>
</feature>
<dbReference type="Proteomes" id="UP000603904">
    <property type="component" value="Unassembled WGS sequence"/>
</dbReference>
<keyword evidence="1" id="KW-0472">Membrane</keyword>
<organism evidence="2 3">
    <name type="scientific">Microbispora corallina</name>
    <dbReference type="NCBI Taxonomy" id="83302"/>
    <lineage>
        <taxon>Bacteria</taxon>
        <taxon>Bacillati</taxon>
        <taxon>Actinomycetota</taxon>
        <taxon>Actinomycetes</taxon>
        <taxon>Streptosporangiales</taxon>
        <taxon>Streptosporangiaceae</taxon>
        <taxon>Microbispora</taxon>
    </lineage>
</organism>
<proteinExistence type="predicted"/>
<reference evidence="2 3" key="1">
    <citation type="submission" date="2021-01" db="EMBL/GenBank/DDBJ databases">
        <title>Whole genome shotgun sequence of Microbispora corallina NBRC 16416.</title>
        <authorList>
            <person name="Komaki H."/>
            <person name="Tamura T."/>
        </authorList>
    </citation>
    <scope>NUCLEOTIDE SEQUENCE [LARGE SCALE GENOMIC DNA]</scope>
    <source>
        <strain evidence="2 3">NBRC 16416</strain>
    </source>
</reference>
<feature type="transmembrane region" description="Helical" evidence="1">
    <location>
        <begin position="140"/>
        <end position="161"/>
    </location>
</feature>
<keyword evidence="1" id="KW-1133">Transmembrane helix</keyword>
<protein>
    <recommendedName>
        <fullName evidence="4">DUF4386 family protein</fullName>
    </recommendedName>
</protein>
<gene>
    <name evidence="2" type="ORF">Mco01_18980</name>
</gene>
<keyword evidence="1" id="KW-0812">Transmembrane</keyword>